<dbReference type="AlphaFoldDB" id="A0A3A2ZVL1"/>
<keyword evidence="3" id="KW-1185">Reference proteome</keyword>
<dbReference type="OrthoDB" id="2999773at2759"/>
<sequence length="198" mass="22166">MSLPPSPPPPPPAVNDAHKPLPVIKPPSVATTSSANAFMVELFIYNGAPFKDHWAYWVGSHNYAHLGVLIQAVGDVKEGFRLEFERSHDLSNTVNRPTKRIPLQWVDNQYFDEKLMLNDGKYKLDNTPVCIFEASVFKVRAPEKTLNTVDDKVVAAKSVGKKITQRNCQSWIVESADQLVKDHIFSAEVAAYLHAIEQ</sequence>
<dbReference type="InterPro" id="IPR046670">
    <property type="entry name" value="DUF6540"/>
</dbReference>
<accession>A0A3A2ZVL1</accession>
<evidence type="ECO:0000313" key="2">
    <source>
        <dbReference type="EMBL" id="RJE27178.1"/>
    </source>
</evidence>
<dbReference type="Proteomes" id="UP000266188">
    <property type="component" value="Unassembled WGS sequence"/>
</dbReference>
<protein>
    <submittedName>
        <fullName evidence="2">Uncharacterized protein</fullName>
    </submittedName>
</protein>
<feature type="region of interest" description="Disordered" evidence="1">
    <location>
        <begin position="1"/>
        <end position="20"/>
    </location>
</feature>
<proteinExistence type="predicted"/>
<name>A0A3A2ZVL1_9EURO</name>
<evidence type="ECO:0000256" key="1">
    <source>
        <dbReference type="SAM" id="MobiDB-lite"/>
    </source>
</evidence>
<gene>
    <name evidence="2" type="ORF">PHISCL_00531</name>
</gene>
<evidence type="ECO:0000313" key="3">
    <source>
        <dbReference type="Proteomes" id="UP000266188"/>
    </source>
</evidence>
<dbReference type="STRING" id="2070753.A0A3A2ZVL1"/>
<reference evidence="3" key="1">
    <citation type="submission" date="2017-02" db="EMBL/GenBank/DDBJ databases">
        <authorList>
            <person name="Tafer H."/>
            <person name="Lopandic K."/>
        </authorList>
    </citation>
    <scope>NUCLEOTIDE SEQUENCE [LARGE SCALE GENOMIC DNA]</scope>
    <source>
        <strain evidence="3">CBS 366.77</strain>
    </source>
</reference>
<organism evidence="2 3">
    <name type="scientific">Aspergillus sclerotialis</name>
    <dbReference type="NCBI Taxonomy" id="2070753"/>
    <lineage>
        <taxon>Eukaryota</taxon>
        <taxon>Fungi</taxon>
        <taxon>Dikarya</taxon>
        <taxon>Ascomycota</taxon>
        <taxon>Pezizomycotina</taxon>
        <taxon>Eurotiomycetes</taxon>
        <taxon>Eurotiomycetidae</taxon>
        <taxon>Eurotiales</taxon>
        <taxon>Aspergillaceae</taxon>
        <taxon>Aspergillus</taxon>
        <taxon>Aspergillus subgen. Polypaecilum</taxon>
    </lineage>
</organism>
<dbReference type="EMBL" id="MVGC01000008">
    <property type="protein sequence ID" value="RJE27178.1"/>
    <property type="molecule type" value="Genomic_DNA"/>
</dbReference>
<feature type="compositionally biased region" description="Pro residues" evidence="1">
    <location>
        <begin position="1"/>
        <end position="13"/>
    </location>
</feature>
<dbReference type="Pfam" id="PF20174">
    <property type="entry name" value="DUF6540"/>
    <property type="match status" value="1"/>
</dbReference>
<comment type="caution">
    <text evidence="2">The sequence shown here is derived from an EMBL/GenBank/DDBJ whole genome shotgun (WGS) entry which is preliminary data.</text>
</comment>